<organism evidence="2 3">
    <name type="scientific">Methylorubrum extorquens</name>
    <name type="common">Methylobacterium dichloromethanicum</name>
    <name type="synonym">Methylobacterium extorquens</name>
    <dbReference type="NCBI Taxonomy" id="408"/>
    <lineage>
        <taxon>Bacteria</taxon>
        <taxon>Pseudomonadati</taxon>
        <taxon>Pseudomonadota</taxon>
        <taxon>Alphaproteobacteria</taxon>
        <taxon>Hyphomicrobiales</taxon>
        <taxon>Methylobacteriaceae</taxon>
        <taxon>Methylorubrum</taxon>
    </lineage>
</organism>
<sequence>MPTRGQTDLQDVFDRILLFAEDAAETALALRFAGLDVSHKAGDLGQALTQADLEISTKLHERFGPRVIEEETADNLGRAAAAQMLSEPSWTFVADPIDGTKPYAGGLNGWGTMIAACRNGRPEIGVLILPSWSEDRDRPRTLTPPAEQRGVLIAACEGIAYWAPTLGGRRTEGLRQLPPSTAPTYHVGWLCNAAKRYTLDFEQGFFPWCESGAIADAALLATGRIDATVHNHKLWDLAPAVPIFEALGFSLYRWPDLAPAPRAIIELFDNNFSAQDSLWLVCRGKEAAARFANAILLARAQKA</sequence>
<name>A0A1S1P2Z9_METEX</name>
<dbReference type="AlphaFoldDB" id="A0A1S1P2Z9"/>
<keyword evidence="1" id="KW-0479">Metal-binding</keyword>
<proteinExistence type="predicted"/>
<comment type="cofactor">
    <cofactor evidence="1">
        <name>Mg(2+)</name>
        <dbReference type="ChEBI" id="CHEBI:18420"/>
    </cofactor>
</comment>
<keyword evidence="1" id="KW-0460">Magnesium</keyword>
<dbReference type="Pfam" id="PF00459">
    <property type="entry name" value="Inositol_P"/>
    <property type="match status" value="1"/>
</dbReference>
<evidence type="ECO:0000313" key="2">
    <source>
        <dbReference type="EMBL" id="OHV15661.1"/>
    </source>
</evidence>
<feature type="binding site" evidence="1">
    <location>
        <position position="97"/>
    </location>
    <ligand>
        <name>Mg(2+)</name>
        <dbReference type="ChEBI" id="CHEBI:18420"/>
        <label>1</label>
        <note>catalytic</note>
    </ligand>
</feature>
<accession>A0A1S1P2Z9</accession>
<dbReference type="Gene3D" id="3.30.540.10">
    <property type="entry name" value="Fructose-1,6-Bisphosphatase, subunit A, domain 1"/>
    <property type="match status" value="1"/>
</dbReference>
<evidence type="ECO:0000256" key="1">
    <source>
        <dbReference type="PIRSR" id="PIRSR600760-2"/>
    </source>
</evidence>
<reference evidence="2 3" key="1">
    <citation type="submission" date="2016-10" db="EMBL/GenBank/DDBJ databases">
        <title>Draft genome sequence of Methylobacterium extorquens CP3, a seed endophyte of Crotalaria pumila with plant growth-promoting and metal tolerance properties.</title>
        <authorList>
            <person name="Sanchez-Lopez A.S."/>
            <person name="Van Hamme J.D."/>
            <person name="Thijs S."/>
            <person name="Mcammond B.M."/>
            <person name="Stevens V."/>
            <person name="Gonzalez-Chavez M.D.C."/>
            <person name="Vangronsveld J."/>
        </authorList>
    </citation>
    <scope>NUCLEOTIDE SEQUENCE [LARGE SCALE GENOMIC DNA]</scope>
    <source>
        <strain evidence="2 3">CP3</strain>
    </source>
</reference>
<feature type="binding site" evidence="1">
    <location>
        <position position="98"/>
    </location>
    <ligand>
        <name>Mg(2+)</name>
        <dbReference type="ChEBI" id="CHEBI:18420"/>
        <label>1</label>
        <note>catalytic</note>
    </ligand>
</feature>
<evidence type="ECO:0000313" key="3">
    <source>
        <dbReference type="Proteomes" id="UP000180215"/>
    </source>
</evidence>
<dbReference type="Proteomes" id="UP000180215">
    <property type="component" value="Unassembled WGS sequence"/>
</dbReference>
<feature type="binding site" evidence="1">
    <location>
        <position position="95"/>
    </location>
    <ligand>
        <name>Mg(2+)</name>
        <dbReference type="ChEBI" id="CHEBI:18420"/>
        <label>1</label>
        <note>catalytic</note>
    </ligand>
</feature>
<gene>
    <name evidence="2" type="ORF">BK022_17490</name>
</gene>
<dbReference type="SUPFAM" id="SSF56655">
    <property type="entry name" value="Carbohydrate phosphatase"/>
    <property type="match status" value="1"/>
</dbReference>
<dbReference type="GO" id="GO:0046872">
    <property type="term" value="F:metal ion binding"/>
    <property type="evidence" value="ECO:0007669"/>
    <property type="project" value="UniProtKB-KW"/>
</dbReference>
<feature type="binding site" evidence="1">
    <location>
        <position position="236"/>
    </location>
    <ligand>
        <name>Mg(2+)</name>
        <dbReference type="ChEBI" id="CHEBI:18420"/>
        <label>1</label>
        <note>catalytic</note>
    </ligand>
</feature>
<protein>
    <submittedName>
        <fullName evidence="2">Inositol monophosphatase</fullName>
    </submittedName>
</protein>
<feature type="binding site" evidence="1">
    <location>
        <position position="70"/>
    </location>
    <ligand>
        <name>Mg(2+)</name>
        <dbReference type="ChEBI" id="CHEBI:18420"/>
        <label>1</label>
        <note>catalytic</note>
    </ligand>
</feature>
<dbReference type="InterPro" id="IPR000760">
    <property type="entry name" value="Inositol_monophosphatase-like"/>
</dbReference>
<dbReference type="EMBL" id="MNAO01000233">
    <property type="protein sequence ID" value="OHV15661.1"/>
    <property type="molecule type" value="Genomic_DNA"/>
</dbReference>
<comment type="caution">
    <text evidence="2">The sequence shown here is derived from an EMBL/GenBank/DDBJ whole genome shotgun (WGS) entry which is preliminary data.</text>
</comment>